<comment type="caution">
    <text evidence="10">The sequence shown here is derived from an EMBL/GenBank/DDBJ whole genome shotgun (WGS) entry which is preliminary data.</text>
</comment>
<keyword evidence="11" id="KW-1185">Reference proteome</keyword>
<dbReference type="GO" id="GO:0005886">
    <property type="term" value="C:plasma membrane"/>
    <property type="evidence" value="ECO:0007669"/>
    <property type="project" value="UniProtKB-SubCell"/>
</dbReference>
<feature type="transmembrane region" description="Helical" evidence="8">
    <location>
        <begin position="102"/>
        <end position="121"/>
    </location>
</feature>
<comment type="subcellular location">
    <subcellularLocation>
        <location evidence="1">Cell membrane</location>
        <topology evidence="1">Multi-pass membrane protein</topology>
    </subcellularLocation>
</comment>
<feature type="transmembrane region" description="Helical" evidence="8">
    <location>
        <begin position="285"/>
        <end position="305"/>
    </location>
</feature>
<sequence length="485" mass="56132">MLYCFIGFSIVLSFFNFLSFRSLTLDEAMLSLNILDHSFVELLQPLDRNQVAPIGFLFIEKCVVTILGDSDWCLRLLPYLSYLLSIVLIYKLNRLLFKSSKIALLASAIFSLNFLVLNYSIEVKQYSTDIFTSLLLIISFLNYLKQSNRKSLFYYSVIAILSIWLSNISIIILFSIGLFTLYSFYKNKKQEVLKASLPLMLGLGSFCIYYVLFINNHPTKAMMVDYWGKAGAFLPYDVFSLDFYQSLFLKVELLFKTVLVSKRLWLISLLFVLIAIITSLKKDKIILVLLLPILVHLGLSYFKLYPFDVRLVLYLVPLLISLISAGIIFTYDYLTVKNIKIGVLLVLFPLVTSLYIAYKKVPVQIEEIKESMAYMNTHINPKDTIYVYYSSEPAFLFYKKNYPQIDALNSIIWGNGIRGRDKSVKEVELSRLSGDFWMLFSHLDQKGPYDVSPEEAYFIKNLKTKGYRIEHQKTNYGSTVYKFVK</sequence>
<dbReference type="InterPro" id="IPR038731">
    <property type="entry name" value="RgtA/B/C-like"/>
</dbReference>
<feature type="transmembrane region" description="Helical" evidence="8">
    <location>
        <begin position="311"/>
        <end position="334"/>
    </location>
</feature>
<dbReference type="GO" id="GO:0009103">
    <property type="term" value="P:lipopolysaccharide biosynthetic process"/>
    <property type="evidence" value="ECO:0007669"/>
    <property type="project" value="UniProtKB-ARBA"/>
</dbReference>
<reference evidence="10 11" key="1">
    <citation type="journal article" date="2015" name="Stand. Genomic Sci.">
        <title>Genomic Encyclopedia of Bacterial and Archaeal Type Strains, Phase III: the genomes of soil and plant-associated and newly described type strains.</title>
        <authorList>
            <person name="Whitman W.B."/>
            <person name="Woyke T."/>
            <person name="Klenk H.P."/>
            <person name="Zhou Y."/>
            <person name="Lilburn T.G."/>
            <person name="Beck B.J."/>
            <person name="De Vos P."/>
            <person name="Vandamme P."/>
            <person name="Eisen J.A."/>
            <person name="Garrity G."/>
            <person name="Hugenholtz P."/>
            <person name="Kyrpides N.C."/>
        </authorList>
    </citation>
    <scope>NUCLEOTIDE SEQUENCE [LARGE SCALE GENOMIC DNA]</scope>
    <source>
        <strain evidence="10 11">CECT 8445</strain>
    </source>
</reference>
<evidence type="ECO:0000256" key="6">
    <source>
        <dbReference type="ARBA" id="ARBA00022989"/>
    </source>
</evidence>
<protein>
    <submittedName>
        <fullName evidence="10">Dolichyl-phosphate-mannose-protein mannosyltransferase</fullName>
    </submittedName>
</protein>
<dbReference type="Proteomes" id="UP000295714">
    <property type="component" value="Unassembled WGS sequence"/>
</dbReference>
<feature type="transmembrane region" description="Helical" evidence="8">
    <location>
        <begin position="152"/>
        <end position="185"/>
    </location>
</feature>
<dbReference type="GO" id="GO:0016763">
    <property type="term" value="F:pentosyltransferase activity"/>
    <property type="evidence" value="ECO:0007669"/>
    <property type="project" value="TreeGrafter"/>
</dbReference>
<evidence type="ECO:0000256" key="2">
    <source>
        <dbReference type="ARBA" id="ARBA00022475"/>
    </source>
</evidence>
<evidence type="ECO:0000256" key="5">
    <source>
        <dbReference type="ARBA" id="ARBA00022692"/>
    </source>
</evidence>
<evidence type="ECO:0000256" key="3">
    <source>
        <dbReference type="ARBA" id="ARBA00022676"/>
    </source>
</evidence>
<evidence type="ECO:0000256" key="1">
    <source>
        <dbReference type="ARBA" id="ARBA00004651"/>
    </source>
</evidence>
<dbReference type="Pfam" id="PF13231">
    <property type="entry name" value="PMT_2"/>
    <property type="match status" value="1"/>
</dbReference>
<feature type="transmembrane region" description="Helical" evidence="8">
    <location>
        <begin position="197"/>
        <end position="214"/>
    </location>
</feature>
<feature type="transmembrane region" description="Helical" evidence="8">
    <location>
        <begin position="127"/>
        <end position="145"/>
    </location>
</feature>
<feature type="transmembrane region" description="Helical" evidence="8">
    <location>
        <begin position="341"/>
        <end position="358"/>
    </location>
</feature>
<keyword evidence="4 10" id="KW-0808">Transferase</keyword>
<evidence type="ECO:0000256" key="8">
    <source>
        <dbReference type="SAM" id="Phobius"/>
    </source>
</evidence>
<keyword evidence="3 10" id="KW-0328">Glycosyltransferase</keyword>
<dbReference type="PANTHER" id="PTHR33908:SF11">
    <property type="entry name" value="MEMBRANE PROTEIN"/>
    <property type="match status" value="1"/>
</dbReference>
<name>A0A4R1KUG3_9FLAO</name>
<keyword evidence="2" id="KW-1003">Cell membrane</keyword>
<keyword evidence="6 8" id="KW-1133">Transmembrane helix</keyword>
<proteinExistence type="predicted"/>
<feature type="transmembrane region" description="Helical" evidence="8">
    <location>
        <begin position="264"/>
        <end position="280"/>
    </location>
</feature>
<accession>A0A4R1KUG3</accession>
<keyword evidence="7 8" id="KW-0472">Membrane</keyword>
<dbReference type="PANTHER" id="PTHR33908">
    <property type="entry name" value="MANNOSYLTRANSFERASE YKCB-RELATED"/>
    <property type="match status" value="1"/>
</dbReference>
<gene>
    <name evidence="10" type="ORF">DFQ05_0342</name>
</gene>
<feature type="domain" description="Glycosyltransferase RgtA/B/C/D-like" evidence="9">
    <location>
        <begin position="53"/>
        <end position="206"/>
    </location>
</feature>
<evidence type="ECO:0000256" key="7">
    <source>
        <dbReference type="ARBA" id="ARBA00023136"/>
    </source>
</evidence>
<evidence type="ECO:0000259" key="9">
    <source>
        <dbReference type="Pfam" id="PF13231"/>
    </source>
</evidence>
<evidence type="ECO:0000313" key="11">
    <source>
        <dbReference type="Proteomes" id="UP000295714"/>
    </source>
</evidence>
<evidence type="ECO:0000256" key="4">
    <source>
        <dbReference type="ARBA" id="ARBA00022679"/>
    </source>
</evidence>
<dbReference type="AlphaFoldDB" id="A0A4R1KUG3"/>
<dbReference type="EMBL" id="SMGI01000001">
    <property type="protein sequence ID" value="TCK68832.1"/>
    <property type="molecule type" value="Genomic_DNA"/>
</dbReference>
<keyword evidence="5 8" id="KW-0812">Transmembrane</keyword>
<dbReference type="InterPro" id="IPR050297">
    <property type="entry name" value="LipidA_mod_glycosyltrf_83"/>
</dbReference>
<feature type="transmembrane region" description="Helical" evidence="8">
    <location>
        <begin position="72"/>
        <end position="90"/>
    </location>
</feature>
<organism evidence="10 11">
    <name type="scientific">Winogradskyella wandonensis</name>
    <dbReference type="NCBI Taxonomy" id="1442586"/>
    <lineage>
        <taxon>Bacteria</taxon>
        <taxon>Pseudomonadati</taxon>
        <taxon>Bacteroidota</taxon>
        <taxon>Flavobacteriia</taxon>
        <taxon>Flavobacteriales</taxon>
        <taxon>Flavobacteriaceae</taxon>
        <taxon>Winogradskyella</taxon>
    </lineage>
</organism>
<evidence type="ECO:0000313" key="10">
    <source>
        <dbReference type="EMBL" id="TCK68832.1"/>
    </source>
</evidence>